<comment type="subcellular location">
    <subcellularLocation>
        <location evidence="2">Mitochondrion inner membrane</location>
        <topology evidence="2">Single-pass membrane protein</topology>
        <orientation evidence="2">Matrix side</orientation>
    </subcellularLocation>
</comment>
<dbReference type="OrthoDB" id="1920692at2759"/>
<dbReference type="PANTHER" id="PTHR17098">
    <property type="entry name" value="NADH-UBIQUINONE OXIDOREDUCTASE MWFE SUBUNIT"/>
    <property type="match status" value="1"/>
</dbReference>
<name>A0A550CRU7_9AGAR</name>
<dbReference type="GO" id="GO:0005743">
    <property type="term" value="C:mitochondrial inner membrane"/>
    <property type="evidence" value="ECO:0007669"/>
    <property type="project" value="UniProtKB-SubCell"/>
</dbReference>
<evidence type="ECO:0000256" key="6">
    <source>
        <dbReference type="ARBA" id="ARBA00022660"/>
    </source>
</evidence>
<evidence type="ECO:0000256" key="1">
    <source>
        <dbReference type="ARBA" id="ARBA00003195"/>
    </source>
</evidence>
<comment type="function">
    <text evidence="1">Accessory subunit of the mitochondrial membrane respiratory chain NADH dehydrogenase (Complex I), that is believed not to be involved in catalysis. Complex I functions in the transfer of electrons from NADH to the respiratory chain. The immediate electron acceptor for the enzyme is believed to be ubiquinone.</text>
</comment>
<organism evidence="14 15">
    <name type="scientific">Schizophyllum amplum</name>
    <dbReference type="NCBI Taxonomy" id="97359"/>
    <lineage>
        <taxon>Eukaryota</taxon>
        <taxon>Fungi</taxon>
        <taxon>Dikarya</taxon>
        <taxon>Basidiomycota</taxon>
        <taxon>Agaricomycotina</taxon>
        <taxon>Agaricomycetes</taxon>
        <taxon>Agaricomycetidae</taxon>
        <taxon>Agaricales</taxon>
        <taxon>Schizophyllaceae</taxon>
        <taxon>Schizophyllum</taxon>
    </lineage>
</organism>
<sequence length="85" mass="9634">MPVPWEALVPLGIMTAFFGVTGTLLNLTERSQNLGRSGRYNLDQWDTMMVNRDFRLTGHKRGQSTEPQAPEDYETRPVVAVQRIA</sequence>
<proteinExistence type="inferred from homology"/>
<evidence type="ECO:0000256" key="3">
    <source>
        <dbReference type="ARBA" id="ARBA00009960"/>
    </source>
</evidence>
<evidence type="ECO:0000256" key="13">
    <source>
        <dbReference type="SAM" id="Phobius"/>
    </source>
</evidence>
<evidence type="ECO:0000256" key="5">
    <source>
        <dbReference type="ARBA" id="ARBA00022448"/>
    </source>
</evidence>
<comment type="similarity">
    <text evidence="3">Belongs to the complex I NDUFA1 subunit family.</text>
</comment>
<keyword evidence="11" id="KW-0496">Mitochondrion</keyword>
<comment type="caution">
    <text evidence="14">The sequence shown here is derived from an EMBL/GenBank/DDBJ whole genome shotgun (WGS) entry which is preliminary data.</text>
</comment>
<protein>
    <recommendedName>
        <fullName evidence="4">NADH dehydrogenase [ubiquinone] 1 alpha subcomplex subunit 1</fullName>
    </recommendedName>
</protein>
<evidence type="ECO:0000256" key="2">
    <source>
        <dbReference type="ARBA" id="ARBA00004298"/>
    </source>
</evidence>
<evidence type="ECO:0000313" key="14">
    <source>
        <dbReference type="EMBL" id="TRM67500.1"/>
    </source>
</evidence>
<keyword evidence="12 13" id="KW-0472">Membrane</keyword>
<evidence type="ECO:0000256" key="12">
    <source>
        <dbReference type="ARBA" id="ARBA00023136"/>
    </source>
</evidence>
<dbReference type="STRING" id="97359.A0A550CRU7"/>
<evidence type="ECO:0000313" key="15">
    <source>
        <dbReference type="Proteomes" id="UP000320762"/>
    </source>
</evidence>
<keyword evidence="10 13" id="KW-1133">Transmembrane helix</keyword>
<evidence type="ECO:0000256" key="7">
    <source>
        <dbReference type="ARBA" id="ARBA00022692"/>
    </source>
</evidence>
<reference evidence="14 15" key="1">
    <citation type="journal article" date="2019" name="New Phytol.">
        <title>Comparative genomics reveals unique wood-decay strategies and fruiting body development in the Schizophyllaceae.</title>
        <authorList>
            <person name="Almasi E."/>
            <person name="Sahu N."/>
            <person name="Krizsan K."/>
            <person name="Balint B."/>
            <person name="Kovacs G.M."/>
            <person name="Kiss B."/>
            <person name="Cseklye J."/>
            <person name="Drula E."/>
            <person name="Henrissat B."/>
            <person name="Nagy I."/>
            <person name="Chovatia M."/>
            <person name="Adam C."/>
            <person name="LaButti K."/>
            <person name="Lipzen A."/>
            <person name="Riley R."/>
            <person name="Grigoriev I.V."/>
            <person name="Nagy L.G."/>
        </authorList>
    </citation>
    <scope>NUCLEOTIDE SEQUENCE [LARGE SCALE GENOMIC DNA]</scope>
    <source>
        <strain evidence="14 15">NL-1724</strain>
    </source>
</reference>
<gene>
    <name evidence="14" type="ORF">BD626DRAFT_564432</name>
</gene>
<evidence type="ECO:0000256" key="11">
    <source>
        <dbReference type="ARBA" id="ARBA00023128"/>
    </source>
</evidence>
<keyword evidence="8" id="KW-0999">Mitochondrion inner membrane</keyword>
<keyword evidence="15" id="KW-1185">Reference proteome</keyword>
<dbReference type="AlphaFoldDB" id="A0A550CRU7"/>
<dbReference type="InterPro" id="IPR017384">
    <property type="entry name" value="NADH_Ub_cplx-1_asu_su-1"/>
</dbReference>
<keyword evidence="9" id="KW-0249">Electron transport</keyword>
<dbReference type="PANTHER" id="PTHR17098:SF2">
    <property type="entry name" value="NADH DEHYDROGENASE [UBIQUINONE] 1 ALPHA SUBCOMPLEX SUBUNIT 1"/>
    <property type="match status" value="1"/>
</dbReference>
<accession>A0A550CRU7</accession>
<keyword evidence="5" id="KW-0813">Transport</keyword>
<dbReference type="EMBL" id="VDMD01000002">
    <property type="protein sequence ID" value="TRM67500.1"/>
    <property type="molecule type" value="Genomic_DNA"/>
</dbReference>
<dbReference type="Pfam" id="PF15879">
    <property type="entry name" value="MWFE"/>
    <property type="match status" value="1"/>
</dbReference>
<keyword evidence="7 13" id="KW-0812">Transmembrane</keyword>
<evidence type="ECO:0000256" key="8">
    <source>
        <dbReference type="ARBA" id="ARBA00022792"/>
    </source>
</evidence>
<evidence type="ECO:0000256" key="10">
    <source>
        <dbReference type="ARBA" id="ARBA00022989"/>
    </source>
</evidence>
<evidence type="ECO:0000256" key="9">
    <source>
        <dbReference type="ARBA" id="ARBA00022982"/>
    </source>
</evidence>
<evidence type="ECO:0000256" key="4">
    <source>
        <dbReference type="ARBA" id="ARBA00016392"/>
    </source>
</evidence>
<keyword evidence="6" id="KW-0679">Respiratory chain</keyword>
<dbReference type="Proteomes" id="UP000320762">
    <property type="component" value="Unassembled WGS sequence"/>
</dbReference>
<feature type="transmembrane region" description="Helical" evidence="13">
    <location>
        <begin position="7"/>
        <end position="27"/>
    </location>
</feature>